<reference evidence="1" key="1">
    <citation type="journal article" date="2015" name="Nature">
        <title>Complex archaea that bridge the gap between prokaryotes and eukaryotes.</title>
        <authorList>
            <person name="Spang A."/>
            <person name="Saw J.H."/>
            <person name="Jorgensen S.L."/>
            <person name="Zaremba-Niedzwiedzka K."/>
            <person name="Martijn J."/>
            <person name="Lind A.E."/>
            <person name="van Eijk R."/>
            <person name="Schleper C."/>
            <person name="Guy L."/>
            <person name="Ettema T.J."/>
        </authorList>
    </citation>
    <scope>NUCLEOTIDE SEQUENCE</scope>
</reference>
<protein>
    <submittedName>
        <fullName evidence="1">Uncharacterized protein</fullName>
    </submittedName>
</protein>
<proteinExistence type="predicted"/>
<dbReference type="AlphaFoldDB" id="A0A0F9L326"/>
<accession>A0A0F9L326</accession>
<evidence type="ECO:0000313" key="1">
    <source>
        <dbReference type="EMBL" id="KKM89209.1"/>
    </source>
</evidence>
<organism evidence="1">
    <name type="scientific">marine sediment metagenome</name>
    <dbReference type="NCBI Taxonomy" id="412755"/>
    <lineage>
        <taxon>unclassified sequences</taxon>
        <taxon>metagenomes</taxon>
        <taxon>ecological metagenomes</taxon>
    </lineage>
</organism>
<sequence length="229" mass="26033">MAIGAPDWQGLRWKTEVTVRPNQVWPTGKVVWQDIFDSPVHGFYEDLNGGAVILDTNYFFSRPTSLRLSTDNDNTNTTSIEKYFGPVATQKYGIEFALSISSAVLGEFTTEIRFWDGINLNTAGIKYILADNQWQYYDATGNYIDAGLASLDIEEDQDFWHRMKFTANFGTNKYIRLYFDDLEHDLTGLSFQETAQASGPLASVRFRVKPRLNSTQSVHLDNIVVTEED</sequence>
<name>A0A0F9L326_9ZZZZ</name>
<gene>
    <name evidence="1" type="ORF">LCGC14_1250970</name>
</gene>
<dbReference type="EMBL" id="LAZR01006855">
    <property type="protein sequence ID" value="KKM89209.1"/>
    <property type="molecule type" value="Genomic_DNA"/>
</dbReference>
<comment type="caution">
    <text evidence="1">The sequence shown here is derived from an EMBL/GenBank/DDBJ whole genome shotgun (WGS) entry which is preliminary data.</text>
</comment>